<evidence type="ECO:0000256" key="4">
    <source>
        <dbReference type="ARBA" id="ARBA00016377"/>
    </source>
</evidence>
<evidence type="ECO:0000313" key="9">
    <source>
        <dbReference type="EMBL" id="NNV54296.1"/>
    </source>
</evidence>
<dbReference type="GO" id="GO:0006753">
    <property type="term" value="P:nucleoside phosphate metabolic process"/>
    <property type="evidence" value="ECO:0007669"/>
    <property type="project" value="TreeGrafter"/>
</dbReference>
<feature type="domain" description="Nudix hydrolase" evidence="8">
    <location>
        <begin position="42"/>
        <end position="172"/>
    </location>
</feature>
<keyword evidence="5" id="KW-0378">Hydrolase</keyword>
<dbReference type="GO" id="GO:0016787">
    <property type="term" value="F:hydrolase activity"/>
    <property type="evidence" value="ECO:0007669"/>
    <property type="project" value="UniProtKB-KW"/>
</dbReference>
<comment type="caution">
    <text evidence="9">The sequence shown here is derived from an EMBL/GenBank/DDBJ whole genome shotgun (WGS) entry which is preliminary data.</text>
</comment>
<dbReference type="InterPro" id="IPR015797">
    <property type="entry name" value="NUDIX_hydrolase-like_dom_sf"/>
</dbReference>
<dbReference type="InterPro" id="IPR000086">
    <property type="entry name" value="NUDIX_hydrolase_dom"/>
</dbReference>
<evidence type="ECO:0000259" key="8">
    <source>
        <dbReference type="PROSITE" id="PS51462"/>
    </source>
</evidence>
<dbReference type="SUPFAM" id="SSF55811">
    <property type="entry name" value="Nudix"/>
    <property type="match status" value="1"/>
</dbReference>
<proteinExistence type="inferred from homology"/>
<gene>
    <name evidence="9" type="ORF">GD597_02410</name>
</gene>
<keyword evidence="10" id="KW-1185">Reference proteome</keyword>
<sequence length="188" mass="21350">MSNLSWKTVSKEYLYQETWLTVRKDRCTKPDGNEVYPYYVFEFPEWATALPITEDGKIILVKQYRHALGVTCIELPGGCIDDSDASPEAGMRRELLEETGYVFDNVIHLGETSPNPSTNNNLMHMYLATGGKKVAEQQLDANEEIQVFEVTMGELLQLLDEQKIVQSMHVTTILYALRKLGRLAYIPG</sequence>
<dbReference type="PANTHER" id="PTHR11839:SF18">
    <property type="entry name" value="NUDIX HYDROLASE DOMAIN-CONTAINING PROTEIN"/>
    <property type="match status" value="1"/>
</dbReference>
<comment type="catalytic activity">
    <reaction evidence="1">
        <text>GDP-alpha-D-mannose + H2O = alpha-D-mannose 1-phosphate + GMP + 2 H(+)</text>
        <dbReference type="Rhea" id="RHEA:27978"/>
        <dbReference type="ChEBI" id="CHEBI:15377"/>
        <dbReference type="ChEBI" id="CHEBI:15378"/>
        <dbReference type="ChEBI" id="CHEBI:57527"/>
        <dbReference type="ChEBI" id="CHEBI:58115"/>
        <dbReference type="ChEBI" id="CHEBI:58409"/>
    </reaction>
</comment>
<evidence type="ECO:0000256" key="3">
    <source>
        <dbReference type="ARBA" id="ARBA00007275"/>
    </source>
</evidence>
<reference evidence="9" key="1">
    <citation type="submission" date="2019-10" db="EMBL/GenBank/DDBJ databases">
        <title>Draft genome sequence of Panacibacter sp. KCS-6.</title>
        <authorList>
            <person name="Yim K.J."/>
        </authorList>
    </citation>
    <scope>NUCLEOTIDE SEQUENCE</scope>
    <source>
        <strain evidence="9">KCS-6</strain>
    </source>
</reference>
<dbReference type="GO" id="GO:0019693">
    <property type="term" value="P:ribose phosphate metabolic process"/>
    <property type="evidence" value="ECO:0007669"/>
    <property type="project" value="TreeGrafter"/>
</dbReference>
<dbReference type="Proteomes" id="UP000598971">
    <property type="component" value="Unassembled WGS sequence"/>
</dbReference>
<dbReference type="AlphaFoldDB" id="A0A8J8FAD0"/>
<accession>A0A8J8FAD0</accession>
<organism evidence="9 10">
    <name type="scientific">Limnovirga soli</name>
    <dbReference type="NCBI Taxonomy" id="2656915"/>
    <lineage>
        <taxon>Bacteria</taxon>
        <taxon>Pseudomonadati</taxon>
        <taxon>Bacteroidota</taxon>
        <taxon>Chitinophagia</taxon>
        <taxon>Chitinophagales</taxon>
        <taxon>Chitinophagaceae</taxon>
        <taxon>Limnovirga</taxon>
    </lineage>
</organism>
<dbReference type="RefSeq" id="WP_171606222.1">
    <property type="nucleotide sequence ID" value="NZ_WHPF01000002.1"/>
</dbReference>
<dbReference type="Gene3D" id="3.90.79.10">
    <property type="entry name" value="Nucleoside Triphosphate Pyrophosphohydrolase"/>
    <property type="match status" value="1"/>
</dbReference>
<dbReference type="CDD" id="cd03424">
    <property type="entry name" value="NUDIX_ADPRase_Nudt5_UGPPase_Nudt14"/>
    <property type="match status" value="1"/>
</dbReference>
<protein>
    <recommendedName>
        <fullName evidence="4">GDP-mannose pyrophosphatase</fullName>
    </recommendedName>
    <alternativeName>
        <fullName evidence="6">GDP-mannose hydrolase</fullName>
    </alternativeName>
    <alternativeName>
        <fullName evidence="7">GDPMK</fullName>
    </alternativeName>
</protein>
<dbReference type="EMBL" id="WHPF01000002">
    <property type="protein sequence ID" value="NNV54296.1"/>
    <property type="molecule type" value="Genomic_DNA"/>
</dbReference>
<evidence type="ECO:0000313" key="10">
    <source>
        <dbReference type="Proteomes" id="UP000598971"/>
    </source>
</evidence>
<evidence type="ECO:0000256" key="7">
    <source>
        <dbReference type="ARBA" id="ARBA00032272"/>
    </source>
</evidence>
<evidence type="ECO:0000256" key="2">
    <source>
        <dbReference type="ARBA" id="ARBA00001946"/>
    </source>
</evidence>
<comment type="cofactor">
    <cofactor evidence="2">
        <name>Mg(2+)</name>
        <dbReference type="ChEBI" id="CHEBI:18420"/>
    </cofactor>
</comment>
<evidence type="ECO:0000256" key="6">
    <source>
        <dbReference type="ARBA" id="ARBA00032162"/>
    </source>
</evidence>
<dbReference type="PROSITE" id="PS51462">
    <property type="entry name" value="NUDIX"/>
    <property type="match status" value="1"/>
</dbReference>
<name>A0A8J8FAD0_9BACT</name>
<evidence type="ECO:0000256" key="5">
    <source>
        <dbReference type="ARBA" id="ARBA00022801"/>
    </source>
</evidence>
<evidence type="ECO:0000256" key="1">
    <source>
        <dbReference type="ARBA" id="ARBA00000847"/>
    </source>
</evidence>
<dbReference type="Pfam" id="PF00293">
    <property type="entry name" value="NUDIX"/>
    <property type="match status" value="1"/>
</dbReference>
<comment type="similarity">
    <text evidence="3">Belongs to the Nudix hydrolase family. NudK subfamily.</text>
</comment>
<dbReference type="PANTHER" id="PTHR11839">
    <property type="entry name" value="UDP/ADP-SUGAR PYROPHOSPHATASE"/>
    <property type="match status" value="1"/>
</dbReference>